<feature type="region of interest" description="Disordered" evidence="1">
    <location>
        <begin position="24"/>
        <end position="75"/>
    </location>
</feature>
<name>A0A139WPQ9_TRICA</name>
<reference evidence="2 3" key="1">
    <citation type="journal article" date="2008" name="Nature">
        <title>The genome of the model beetle and pest Tribolium castaneum.</title>
        <authorList>
            <consortium name="Tribolium Genome Sequencing Consortium"/>
            <person name="Richards S."/>
            <person name="Gibbs R.A."/>
            <person name="Weinstock G.M."/>
            <person name="Brown S.J."/>
            <person name="Denell R."/>
            <person name="Beeman R.W."/>
            <person name="Gibbs R."/>
            <person name="Beeman R.W."/>
            <person name="Brown S.J."/>
            <person name="Bucher G."/>
            <person name="Friedrich M."/>
            <person name="Grimmelikhuijzen C.J."/>
            <person name="Klingler M."/>
            <person name="Lorenzen M."/>
            <person name="Richards S."/>
            <person name="Roth S."/>
            <person name="Schroder R."/>
            <person name="Tautz D."/>
            <person name="Zdobnov E.M."/>
            <person name="Muzny D."/>
            <person name="Gibbs R.A."/>
            <person name="Weinstock G.M."/>
            <person name="Attaway T."/>
            <person name="Bell S."/>
            <person name="Buhay C.J."/>
            <person name="Chandrabose M.N."/>
            <person name="Chavez D."/>
            <person name="Clerk-Blankenburg K.P."/>
            <person name="Cree A."/>
            <person name="Dao M."/>
            <person name="Davis C."/>
            <person name="Chacko J."/>
            <person name="Dinh H."/>
            <person name="Dugan-Rocha S."/>
            <person name="Fowler G."/>
            <person name="Garner T.T."/>
            <person name="Garnes J."/>
            <person name="Gnirke A."/>
            <person name="Hawes A."/>
            <person name="Hernandez J."/>
            <person name="Hines S."/>
            <person name="Holder M."/>
            <person name="Hume J."/>
            <person name="Jhangiani S.N."/>
            <person name="Joshi V."/>
            <person name="Khan Z.M."/>
            <person name="Jackson L."/>
            <person name="Kovar C."/>
            <person name="Kowis A."/>
            <person name="Lee S."/>
            <person name="Lewis L.R."/>
            <person name="Margolis J."/>
            <person name="Morgan M."/>
            <person name="Nazareth L.V."/>
            <person name="Nguyen N."/>
            <person name="Okwuonu G."/>
            <person name="Parker D."/>
            <person name="Richards S."/>
            <person name="Ruiz S.J."/>
            <person name="Santibanez J."/>
            <person name="Savard J."/>
            <person name="Scherer S.E."/>
            <person name="Schneider B."/>
            <person name="Sodergren E."/>
            <person name="Tautz D."/>
            <person name="Vattahil S."/>
            <person name="Villasana D."/>
            <person name="White C.S."/>
            <person name="Wright R."/>
            <person name="Park Y."/>
            <person name="Beeman R.W."/>
            <person name="Lord J."/>
            <person name="Oppert B."/>
            <person name="Lorenzen M."/>
            <person name="Brown S."/>
            <person name="Wang L."/>
            <person name="Savard J."/>
            <person name="Tautz D."/>
            <person name="Richards S."/>
            <person name="Weinstock G."/>
            <person name="Gibbs R.A."/>
            <person name="Liu Y."/>
            <person name="Worley K."/>
            <person name="Weinstock G."/>
            <person name="Elsik C.G."/>
            <person name="Reese J.T."/>
            <person name="Elhaik E."/>
            <person name="Landan G."/>
            <person name="Graur D."/>
            <person name="Arensburger P."/>
            <person name="Atkinson P."/>
            <person name="Beeman R.W."/>
            <person name="Beidler J."/>
            <person name="Brown S.J."/>
            <person name="Demuth J.P."/>
            <person name="Drury D.W."/>
            <person name="Du Y.Z."/>
            <person name="Fujiwara H."/>
            <person name="Lorenzen M."/>
            <person name="Maselli V."/>
            <person name="Osanai M."/>
            <person name="Park Y."/>
            <person name="Robertson H.M."/>
            <person name="Tu Z."/>
            <person name="Wang J.J."/>
            <person name="Wang S."/>
            <person name="Richards S."/>
            <person name="Song H."/>
            <person name="Zhang L."/>
            <person name="Sodergren E."/>
            <person name="Werner D."/>
            <person name="Stanke M."/>
            <person name="Morgenstern B."/>
            <person name="Solovyev V."/>
            <person name="Kosarev P."/>
            <person name="Brown G."/>
            <person name="Chen H.C."/>
            <person name="Ermolaeva O."/>
            <person name="Hlavina W."/>
            <person name="Kapustin Y."/>
            <person name="Kiryutin B."/>
            <person name="Kitts P."/>
            <person name="Maglott D."/>
            <person name="Pruitt K."/>
            <person name="Sapojnikov V."/>
            <person name="Souvorov A."/>
            <person name="Mackey A.J."/>
            <person name="Waterhouse R.M."/>
            <person name="Wyder S."/>
            <person name="Zdobnov E.M."/>
            <person name="Zdobnov E.M."/>
            <person name="Wyder S."/>
            <person name="Kriventseva E.V."/>
            <person name="Kadowaki T."/>
            <person name="Bork P."/>
            <person name="Aranda M."/>
            <person name="Bao R."/>
            <person name="Beermann A."/>
            <person name="Berns N."/>
            <person name="Bolognesi R."/>
            <person name="Bonneton F."/>
            <person name="Bopp D."/>
            <person name="Brown S.J."/>
            <person name="Bucher G."/>
            <person name="Butts T."/>
            <person name="Chaumot A."/>
            <person name="Denell R.E."/>
            <person name="Ferrier D.E."/>
            <person name="Friedrich M."/>
            <person name="Gordon C.M."/>
            <person name="Jindra M."/>
            <person name="Klingler M."/>
            <person name="Lan Q."/>
            <person name="Lattorff H.M."/>
            <person name="Laudet V."/>
            <person name="von Levetsow C."/>
            <person name="Liu Z."/>
            <person name="Lutz R."/>
            <person name="Lynch J.A."/>
            <person name="da Fonseca R.N."/>
            <person name="Posnien N."/>
            <person name="Reuter R."/>
            <person name="Roth S."/>
            <person name="Savard J."/>
            <person name="Schinko J.B."/>
            <person name="Schmitt C."/>
            <person name="Schoppmeier M."/>
            <person name="Schroder R."/>
            <person name="Shippy T.D."/>
            <person name="Simonnet F."/>
            <person name="Marques-Souza H."/>
            <person name="Tautz D."/>
            <person name="Tomoyasu Y."/>
            <person name="Trauner J."/>
            <person name="Van der Zee M."/>
            <person name="Vervoort M."/>
            <person name="Wittkopp N."/>
            <person name="Wimmer E.A."/>
            <person name="Yang X."/>
            <person name="Jones A.K."/>
            <person name="Sattelle D.B."/>
            <person name="Ebert P.R."/>
            <person name="Nelson D."/>
            <person name="Scott J.G."/>
            <person name="Beeman R.W."/>
            <person name="Muthukrishnan S."/>
            <person name="Kramer K.J."/>
            <person name="Arakane Y."/>
            <person name="Beeman R.W."/>
            <person name="Zhu Q."/>
            <person name="Hogenkamp D."/>
            <person name="Dixit R."/>
            <person name="Oppert B."/>
            <person name="Jiang H."/>
            <person name="Zou Z."/>
            <person name="Marshall J."/>
            <person name="Elpidina E."/>
            <person name="Vinokurov K."/>
            <person name="Oppert C."/>
            <person name="Zou Z."/>
            <person name="Evans J."/>
            <person name="Lu Z."/>
            <person name="Zhao P."/>
            <person name="Sumathipala N."/>
            <person name="Altincicek B."/>
            <person name="Vilcinskas A."/>
            <person name="Williams M."/>
            <person name="Hultmark D."/>
            <person name="Hetru C."/>
            <person name="Jiang H."/>
            <person name="Grimmelikhuijzen C.J."/>
            <person name="Hauser F."/>
            <person name="Cazzamali G."/>
            <person name="Williamson M."/>
            <person name="Park Y."/>
            <person name="Li B."/>
            <person name="Tanaka Y."/>
            <person name="Predel R."/>
            <person name="Neupert S."/>
            <person name="Schachtner J."/>
            <person name="Verleyen P."/>
            <person name="Raible F."/>
            <person name="Bork P."/>
            <person name="Friedrich M."/>
            <person name="Walden K.K."/>
            <person name="Robertson H.M."/>
            <person name="Angeli S."/>
            <person name="Foret S."/>
            <person name="Bucher G."/>
            <person name="Schuetz S."/>
            <person name="Maleszka R."/>
            <person name="Wimmer E.A."/>
            <person name="Beeman R.W."/>
            <person name="Lorenzen M."/>
            <person name="Tomoyasu Y."/>
            <person name="Miller S.C."/>
            <person name="Grossmann D."/>
            <person name="Bucher G."/>
        </authorList>
    </citation>
    <scope>NUCLEOTIDE SEQUENCE [LARGE SCALE GENOMIC DNA]</scope>
    <source>
        <strain evidence="2 3">Georgia GA2</strain>
    </source>
</reference>
<keyword evidence="3" id="KW-1185">Reference proteome</keyword>
<gene>
    <name evidence="2" type="primary">AUGUSTUS-3.0.2_31534</name>
    <name evidence="2" type="ORF">TcasGA2_TC031534</name>
</gene>
<dbReference type="EMBL" id="KQ971307">
    <property type="protein sequence ID" value="KYB29775.1"/>
    <property type="molecule type" value="Genomic_DNA"/>
</dbReference>
<dbReference type="InParanoid" id="A0A139WPQ9"/>
<dbReference type="AlphaFoldDB" id="A0A139WPQ9"/>
<evidence type="ECO:0000313" key="2">
    <source>
        <dbReference type="EMBL" id="KYB29775.1"/>
    </source>
</evidence>
<accession>A0A139WPQ9</accession>
<protein>
    <submittedName>
        <fullName evidence="2">Uncharacterized protein</fullName>
    </submittedName>
</protein>
<dbReference type="Proteomes" id="UP000007266">
    <property type="component" value="Linkage group 1"/>
</dbReference>
<evidence type="ECO:0000256" key="1">
    <source>
        <dbReference type="SAM" id="MobiDB-lite"/>
    </source>
</evidence>
<evidence type="ECO:0000313" key="3">
    <source>
        <dbReference type="Proteomes" id="UP000007266"/>
    </source>
</evidence>
<organism evidence="2 3">
    <name type="scientific">Tribolium castaneum</name>
    <name type="common">Red flour beetle</name>
    <dbReference type="NCBI Taxonomy" id="7070"/>
    <lineage>
        <taxon>Eukaryota</taxon>
        <taxon>Metazoa</taxon>
        <taxon>Ecdysozoa</taxon>
        <taxon>Arthropoda</taxon>
        <taxon>Hexapoda</taxon>
        <taxon>Insecta</taxon>
        <taxon>Pterygota</taxon>
        <taxon>Neoptera</taxon>
        <taxon>Endopterygota</taxon>
        <taxon>Coleoptera</taxon>
        <taxon>Polyphaga</taxon>
        <taxon>Cucujiformia</taxon>
        <taxon>Tenebrionidae</taxon>
        <taxon>Tenebrionidae incertae sedis</taxon>
        <taxon>Tribolium</taxon>
    </lineage>
</organism>
<feature type="compositionally biased region" description="Polar residues" evidence="1">
    <location>
        <begin position="55"/>
        <end position="75"/>
    </location>
</feature>
<proteinExistence type="predicted"/>
<feature type="compositionally biased region" description="Pro residues" evidence="1">
    <location>
        <begin position="31"/>
        <end position="43"/>
    </location>
</feature>
<reference evidence="2 3" key="2">
    <citation type="journal article" date="2010" name="Nucleic Acids Res.">
        <title>BeetleBase in 2010: revisions to provide comprehensive genomic information for Tribolium castaneum.</title>
        <authorList>
            <person name="Kim H.S."/>
            <person name="Murphy T."/>
            <person name="Xia J."/>
            <person name="Caragea D."/>
            <person name="Park Y."/>
            <person name="Beeman R.W."/>
            <person name="Lorenzen M.D."/>
            <person name="Butcher S."/>
            <person name="Manak J.R."/>
            <person name="Brown S.J."/>
        </authorList>
    </citation>
    <scope>GENOME REANNOTATION</scope>
    <source>
        <strain evidence="2 3">Georgia GA2</strain>
    </source>
</reference>
<sequence length="75" mass="8066">MELTVYFKNMRQFAEPLARIHDTTSQVTSALPPPLPDSAPPAPTLTSATIDSREQNSNGAELATQLPSTPQSLCL</sequence>